<dbReference type="InterPro" id="IPR036179">
    <property type="entry name" value="Ig-like_dom_sf"/>
</dbReference>
<dbReference type="RefSeq" id="WP_130543845.1">
    <property type="nucleotide sequence ID" value="NZ_CP042431.1"/>
</dbReference>
<dbReference type="EMBL" id="SGXA01000004">
    <property type="protein sequence ID" value="RZS66953.1"/>
    <property type="molecule type" value="Genomic_DNA"/>
</dbReference>
<feature type="chain" id="PRO_5020555165" evidence="1">
    <location>
        <begin position="24"/>
        <end position="1273"/>
    </location>
</feature>
<comment type="caution">
    <text evidence="3">The sequence shown here is derived from an EMBL/GenBank/DDBJ whole genome shotgun (WGS) entry which is preliminary data.</text>
</comment>
<keyword evidence="1" id="KW-0732">Signal</keyword>
<dbReference type="InterPro" id="IPR011050">
    <property type="entry name" value="Pectin_lyase_fold/virulence"/>
</dbReference>
<evidence type="ECO:0000313" key="4">
    <source>
        <dbReference type="Proteomes" id="UP000293874"/>
    </source>
</evidence>
<evidence type="ECO:0000256" key="1">
    <source>
        <dbReference type="SAM" id="SignalP"/>
    </source>
</evidence>
<feature type="domain" description="Ig-like" evidence="2">
    <location>
        <begin position="665"/>
        <end position="764"/>
    </location>
</feature>
<dbReference type="SMART" id="SM00710">
    <property type="entry name" value="PbH1"/>
    <property type="match status" value="8"/>
</dbReference>
<keyword evidence="4" id="KW-1185">Reference proteome</keyword>
<evidence type="ECO:0000313" key="3">
    <source>
        <dbReference type="EMBL" id="RZS66953.1"/>
    </source>
</evidence>
<proteinExistence type="predicted"/>
<dbReference type="AlphaFoldDB" id="A0A4Q7MHF2"/>
<dbReference type="Gene3D" id="2.60.40.10">
    <property type="entry name" value="Immunoglobulins"/>
    <property type="match status" value="2"/>
</dbReference>
<dbReference type="InterPro" id="IPR041286">
    <property type="entry name" value="MBG_2"/>
</dbReference>
<dbReference type="NCBIfam" id="TIGR04131">
    <property type="entry name" value="Bac_Flav_CTERM"/>
    <property type="match status" value="1"/>
</dbReference>
<dbReference type="OrthoDB" id="626902at2"/>
<dbReference type="InterPro" id="IPR006626">
    <property type="entry name" value="PbH1"/>
</dbReference>
<accession>A0A4Q7MHF2</accession>
<dbReference type="InterPro" id="IPR026341">
    <property type="entry name" value="T9SS_type_B"/>
</dbReference>
<dbReference type="InterPro" id="IPR012334">
    <property type="entry name" value="Pectin_lyas_fold"/>
</dbReference>
<protein>
    <submittedName>
        <fullName evidence="3">Gliding motility-associated-like protein</fullName>
    </submittedName>
</protein>
<dbReference type="SUPFAM" id="SSF49373">
    <property type="entry name" value="Invasin/intimin cell-adhesion fragments"/>
    <property type="match status" value="1"/>
</dbReference>
<reference evidence="3 4" key="1">
    <citation type="submission" date="2019-02" db="EMBL/GenBank/DDBJ databases">
        <title>Genomic Encyclopedia of Type Strains, Phase IV (KMG-IV): sequencing the most valuable type-strain genomes for metagenomic binning, comparative biology and taxonomic classification.</title>
        <authorList>
            <person name="Goeker M."/>
        </authorList>
    </citation>
    <scope>NUCLEOTIDE SEQUENCE [LARGE SCALE GENOMIC DNA]</scope>
    <source>
        <strain evidence="3 4">DSM 18116</strain>
    </source>
</reference>
<organism evidence="3 4">
    <name type="scientific">Pseudobacter ginsenosidimutans</name>
    <dbReference type="NCBI Taxonomy" id="661488"/>
    <lineage>
        <taxon>Bacteria</taxon>
        <taxon>Pseudomonadati</taxon>
        <taxon>Bacteroidota</taxon>
        <taxon>Chitinophagia</taxon>
        <taxon>Chitinophagales</taxon>
        <taxon>Chitinophagaceae</taxon>
        <taxon>Pseudobacter</taxon>
    </lineage>
</organism>
<dbReference type="Proteomes" id="UP000293874">
    <property type="component" value="Unassembled WGS sequence"/>
</dbReference>
<dbReference type="SUPFAM" id="SSF48726">
    <property type="entry name" value="Immunoglobulin"/>
    <property type="match status" value="1"/>
</dbReference>
<feature type="signal peptide" evidence="1">
    <location>
        <begin position="1"/>
        <end position="23"/>
    </location>
</feature>
<dbReference type="Gene3D" id="3.30.160.710">
    <property type="match status" value="1"/>
</dbReference>
<gene>
    <name evidence="3" type="ORF">EV199_5337</name>
</gene>
<dbReference type="InterPro" id="IPR008964">
    <property type="entry name" value="Invasin/intimin_cell_adhesion"/>
</dbReference>
<dbReference type="InterPro" id="IPR007110">
    <property type="entry name" value="Ig-like_dom"/>
</dbReference>
<dbReference type="Gene3D" id="2.160.20.10">
    <property type="entry name" value="Single-stranded right-handed beta-helix, Pectin lyase-like"/>
    <property type="match status" value="1"/>
</dbReference>
<evidence type="ECO:0000259" key="2">
    <source>
        <dbReference type="PROSITE" id="PS50835"/>
    </source>
</evidence>
<dbReference type="Pfam" id="PF18676">
    <property type="entry name" value="MBG_2"/>
    <property type="match status" value="2"/>
</dbReference>
<dbReference type="InterPro" id="IPR013783">
    <property type="entry name" value="Ig-like_fold"/>
</dbReference>
<dbReference type="SUPFAM" id="SSF51126">
    <property type="entry name" value="Pectin lyase-like"/>
    <property type="match status" value="1"/>
</dbReference>
<sequence length="1273" mass="131743">MFRTLHPLLVLTAILFFIPSLKAQVDVSATGGTTAAAYATLKAAFDEVNAGTHQGAIVITIGGNTTETATATLNASGSGGASYSNVFIGPGIGVNAVVSGNINSGPVIKLNGSNNVTINGSNNFSTTRNLTITNTSTVSANVLQIGSAGTTPIHDVIVKNTIVVNGSNNSTAILVGDAAVVGSPGYFNYITFQNNSIRKAYIGIYVYAVVAAANGNVLVDGNYMNSGGADAIRLVGVYGQGVNGFVIRNNYIGNFESTSAEFDRAIWLATATTNATITNNTITGLSYSGTSSYAPIGINISPGVTNSNIDITGNTISNLSSSGTYLPTGIFLYSAMSSAIINNNKISNLKNTNTAGYGAAGILLQTSTNAADVRVQNNFVWDIAGYGSNGYDANDNGNGIVIDGGGGYNINFNTVVLNTNQTLAGGHRASCLLVTQNVTAAGALGLRNNIFANLQTVGNANSRLAISNLSTAGSGVFSAIDRNVYFSTSTNLSSTGTNASITNTLAQLQTSLGGNANSLNIQPVFVGANDLHLNRDLNTAIDGKATPIGGIGTDIDGEARNAATPDPGADEFIPCPVITVNTQPQPVNICATDNTSFGITATNALTYQWQADDGSGFVDIANSALYAGATTNSLTLTNVPVANNGFVYRCVVTAGTGCNPVNSDPAVLTVGTPVAISADPADATISHLDNASFTVTNTGSGPFTYQWQVDDGGGFADLANTGVYSTVNTATLTITGATVAMNGYQYRCRVTACGSVTSNAATLTVNQLAQTLNFATQTNGGTVTVTYGDPVINGAASASSGLAATYTSGNAAVVDVNATGQVTIIGAGSTTITVSQAGDAVYLPATNISFTVTVQPKEITVNAGSLTKIYGDSDPSFTYTVNTPLLGGDVFTGALDRDPGENTGMYQILQNTLTAGPNYNITFNSNILTITPKDLTVTADDKTRQYGVANPPLTLTYSGFAFTDDPSVLTTAPVASTFAVPTSWPGDYPITIAGGTSANYTFTFVPGKLTVEAILLNIHEQPSGSMICADARATFNTAVTVTPSIAPVTYQWQYSADGSTGWSDLSQASTASFQTKANTPSGFYRCKFTVPGTDFYSQPAELTMFPLPGIRAAKSNDIDCAFNSARLGASGGVSYQWTPAGGLDNANSPNPIATPDRTTTYLVTGTDGNGCKGSDRITVTYTPSEYNVPNAFTPNNDGKNDCFGVRHWQKVTDFSLSIYNRYGARIFHTTDVSKCWDGTINGVPQATGSFVYYIKCMAPCGLIERKGSFLLMR</sequence>
<name>A0A4Q7MHF2_9BACT</name>
<dbReference type="PROSITE" id="PS50835">
    <property type="entry name" value="IG_LIKE"/>
    <property type="match status" value="1"/>
</dbReference>
<dbReference type="Pfam" id="PF13585">
    <property type="entry name" value="CHU_C"/>
    <property type="match status" value="1"/>
</dbReference>